<dbReference type="NCBIfam" id="NF041278">
    <property type="entry name" value="CmcJ_NvfI_EfuI"/>
    <property type="match status" value="1"/>
</dbReference>
<accession>A0AA40AI66</accession>
<organism evidence="3 4">
    <name type="scientific">Lasiosphaeris hirsuta</name>
    <dbReference type="NCBI Taxonomy" id="260670"/>
    <lineage>
        <taxon>Eukaryota</taxon>
        <taxon>Fungi</taxon>
        <taxon>Dikarya</taxon>
        <taxon>Ascomycota</taxon>
        <taxon>Pezizomycotina</taxon>
        <taxon>Sordariomycetes</taxon>
        <taxon>Sordariomycetidae</taxon>
        <taxon>Sordariales</taxon>
        <taxon>Lasiosphaeriaceae</taxon>
        <taxon>Lasiosphaeris</taxon>
    </lineage>
</organism>
<comment type="similarity">
    <text evidence="1">Belongs to the asaB hydroxylase/desaturase family.</text>
</comment>
<dbReference type="EMBL" id="JAUKUA010000004">
    <property type="protein sequence ID" value="KAK0716281.1"/>
    <property type="molecule type" value="Genomic_DNA"/>
</dbReference>
<protein>
    <submittedName>
        <fullName evidence="3">Uncharacterized protein</fullName>
    </submittedName>
</protein>
<name>A0AA40AI66_9PEZI</name>
<dbReference type="GO" id="GO:0016491">
    <property type="term" value="F:oxidoreductase activity"/>
    <property type="evidence" value="ECO:0007669"/>
    <property type="project" value="InterPro"/>
</dbReference>
<sequence>MSQQVVQSTLVFLARDGMYDTIKPYSLRFEPPDDSPRHNIRTEKPAVIHDARPSKPTPDEHGKIEGVYARELQAHLKELLEARHVRVIDYVVTDAVYPEWAYENVLVHHHPDQQWYYFSAMDTHETMLFKCADSDETTGGQCPHGAFPVPQSGTAVVQPRESVESRAFVVWAPLAKLPKETGALYGERG</sequence>
<dbReference type="InterPro" id="IPR044053">
    <property type="entry name" value="AsaB-like"/>
</dbReference>
<evidence type="ECO:0000313" key="4">
    <source>
        <dbReference type="Proteomes" id="UP001172102"/>
    </source>
</evidence>
<dbReference type="Proteomes" id="UP001172102">
    <property type="component" value="Unassembled WGS sequence"/>
</dbReference>
<dbReference type="PANTHER" id="PTHR34598">
    <property type="entry name" value="BLL6449 PROTEIN"/>
    <property type="match status" value="1"/>
</dbReference>
<evidence type="ECO:0000313" key="3">
    <source>
        <dbReference type="EMBL" id="KAK0716281.1"/>
    </source>
</evidence>
<comment type="caution">
    <text evidence="3">The sequence shown here is derived from an EMBL/GenBank/DDBJ whole genome shotgun (WGS) entry which is preliminary data.</text>
</comment>
<feature type="region of interest" description="Disordered" evidence="2">
    <location>
        <begin position="30"/>
        <end position="62"/>
    </location>
</feature>
<gene>
    <name evidence="3" type="ORF">B0H67DRAFT_554616</name>
</gene>
<evidence type="ECO:0000256" key="2">
    <source>
        <dbReference type="SAM" id="MobiDB-lite"/>
    </source>
</evidence>
<keyword evidence="4" id="KW-1185">Reference proteome</keyword>
<dbReference type="PANTHER" id="PTHR34598:SF3">
    <property type="entry name" value="OXIDOREDUCTASE AN1597"/>
    <property type="match status" value="1"/>
</dbReference>
<reference evidence="3" key="1">
    <citation type="submission" date="2023-06" db="EMBL/GenBank/DDBJ databases">
        <title>Genome-scale phylogeny and comparative genomics of the fungal order Sordariales.</title>
        <authorList>
            <consortium name="Lawrence Berkeley National Laboratory"/>
            <person name="Hensen N."/>
            <person name="Bonometti L."/>
            <person name="Westerberg I."/>
            <person name="Brannstrom I.O."/>
            <person name="Guillou S."/>
            <person name="Cros-Aarteil S."/>
            <person name="Calhoun S."/>
            <person name="Haridas S."/>
            <person name="Kuo A."/>
            <person name="Mondo S."/>
            <person name="Pangilinan J."/>
            <person name="Riley R."/>
            <person name="Labutti K."/>
            <person name="Andreopoulos B."/>
            <person name="Lipzen A."/>
            <person name="Chen C."/>
            <person name="Yanf M."/>
            <person name="Daum C."/>
            <person name="Ng V."/>
            <person name="Clum A."/>
            <person name="Steindorff A."/>
            <person name="Ohm R."/>
            <person name="Martin F."/>
            <person name="Silar P."/>
            <person name="Natvig D."/>
            <person name="Lalanne C."/>
            <person name="Gautier V."/>
            <person name="Ament-Velasquez S.L."/>
            <person name="Kruys A."/>
            <person name="Hutchinson M.I."/>
            <person name="Powell A.J."/>
            <person name="Barry K."/>
            <person name="Miller A.N."/>
            <person name="Grigoriev I.V."/>
            <person name="Debuchy R."/>
            <person name="Gladieux P."/>
            <person name="Thoren M.H."/>
            <person name="Johannesson H."/>
        </authorList>
    </citation>
    <scope>NUCLEOTIDE SEQUENCE</scope>
    <source>
        <strain evidence="3">SMH4607-1</strain>
    </source>
</reference>
<evidence type="ECO:0000256" key="1">
    <source>
        <dbReference type="ARBA" id="ARBA00023604"/>
    </source>
</evidence>
<dbReference type="AlphaFoldDB" id="A0AA40AI66"/>
<proteinExistence type="inferred from homology"/>